<dbReference type="Pfam" id="PF20990">
    <property type="entry name" value="DUF2207_C"/>
    <property type="match status" value="1"/>
</dbReference>
<name>A0A9D1HTD1_9BACT</name>
<evidence type="ECO:0000259" key="4">
    <source>
        <dbReference type="Pfam" id="PF20990"/>
    </source>
</evidence>
<keyword evidence="1" id="KW-1133">Transmembrane helix</keyword>
<dbReference type="EMBL" id="DVML01000003">
    <property type="protein sequence ID" value="HIU22004.1"/>
    <property type="molecule type" value="Genomic_DNA"/>
</dbReference>
<evidence type="ECO:0000313" key="6">
    <source>
        <dbReference type="Proteomes" id="UP000824087"/>
    </source>
</evidence>
<feature type="chain" id="PRO_5038645575" evidence="2">
    <location>
        <begin position="24"/>
        <end position="632"/>
    </location>
</feature>
<evidence type="ECO:0000256" key="1">
    <source>
        <dbReference type="SAM" id="Phobius"/>
    </source>
</evidence>
<evidence type="ECO:0000256" key="2">
    <source>
        <dbReference type="SAM" id="SignalP"/>
    </source>
</evidence>
<keyword evidence="1" id="KW-0472">Membrane</keyword>
<feature type="transmembrane region" description="Helical" evidence="1">
    <location>
        <begin position="473"/>
        <end position="491"/>
    </location>
</feature>
<feature type="domain" description="DUF2207" evidence="3">
    <location>
        <begin position="29"/>
        <end position="242"/>
    </location>
</feature>
<feature type="signal peptide" evidence="2">
    <location>
        <begin position="1"/>
        <end position="23"/>
    </location>
</feature>
<proteinExistence type="predicted"/>
<organism evidence="5 6">
    <name type="scientific">Candidatus Fimihabitans intestinipullorum</name>
    <dbReference type="NCBI Taxonomy" id="2840820"/>
    <lineage>
        <taxon>Bacteria</taxon>
        <taxon>Bacillati</taxon>
        <taxon>Mycoplasmatota</taxon>
        <taxon>Mycoplasmatota incertae sedis</taxon>
        <taxon>Candidatus Fimihabitans</taxon>
    </lineage>
</organism>
<dbReference type="InterPro" id="IPR018702">
    <property type="entry name" value="DUF2207"/>
</dbReference>
<comment type="caution">
    <text evidence="5">The sequence shown here is derived from an EMBL/GenBank/DDBJ whole genome shotgun (WGS) entry which is preliminary data.</text>
</comment>
<gene>
    <name evidence="5" type="ORF">IAD49_00260</name>
</gene>
<evidence type="ECO:0000259" key="3">
    <source>
        <dbReference type="Pfam" id="PF09972"/>
    </source>
</evidence>
<feature type="transmembrane region" description="Helical" evidence="1">
    <location>
        <begin position="282"/>
        <end position="307"/>
    </location>
</feature>
<dbReference type="AlphaFoldDB" id="A0A9D1HTD1"/>
<feature type="domain" description="Predicted membrane protein YciQ-like C-terminal" evidence="4">
    <location>
        <begin position="320"/>
        <end position="551"/>
    </location>
</feature>
<protein>
    <submittedName>
        <fullName evidence="5">DUF2207 domain-containing protein</fullName>
    </submittedName>
</protein>
<dbReference type="Proteomes" id="UP000824087">
    <property type="component" value="Unassembled WGS sequence"/>
</dbReference>
<accession>A0A9D1HTD1</accession>
<dbReference type="Pfam" id="PF09972">
    <property type="entry name" value="DUF2207"/>
    <property type="match status" value="1"/>
</dbReference>
<evidence type="ECO:0000313" key="5">
    <source>
        <dbReference type="EMBL" id="HIU22004.1"/>
    </source>
</evidence>
<sequence length="632" mass="71728">MRQKITILILFLVVLLLPSQVSASSDVYIKDYYVDATVESSGDIYVKELFLLTGDYNGYERIINYRNVNAKAFDGTKDSFEGSDIYNGTDIELLSIRNVEVPTNYSFDLIRQEGELFQESQMASSGMRGVYQVETTGNGYRYRIYNPSNGGTNGFMIEYRLKDMAILHSDIAEIGWNLFTDEQADDIEHFLMKIHLPENKNELRAWAHGPLNGNISLDGKNLITVEIDDLRAGTPMDVRFAFDKDQAAYATKTTGEEALPMILEVEEARADQANQERMKARVLYYGTIGISIAWLVGLIFIIIYIYYKYDREYQSTFPGKYFRDFPSDDTPATVGYLFNKKIRPDDLSACIMNLIEKKVLKFEENPEKKNDYILTYIETNGTVELSPSELQIVSWLFDKTPGNTMTLSQMKKDAKKDYEGFYQEYTLWKTCCESEAKAKNFFEKKGKWPTFAAVYAFIGFLIGVLTANFAEILWLPMIVFITAFAAMIYFLTFTRRTKEGNELYAKWKGLRNFLNDFGKFETKDLPQIALWGKYLVYAMTFGCADKLMKTMQIKVQDLGPEYVEMTPYYNYHYMNSMLIFNRTMNRSVNSAVNTAISTRTAAMSSDSSGGGFGGGFSSGGGSFGGGGGGGHF</sequence>
<reference evidence="5" key="2">
    <citation type="journal article" date="2021" name="PeerJ">
        <title>Extensive microbial diversity within the chicken gut microbiome revealed by metagenomics and culture.</title>
        <authorList>
            <person name="Gilroy R."/>
            <person name="Ravi A."/>
            <person name="Getino M."/>
            <person name="Pursley I."/>
            <person name="Horton D.L."/>
            <person name="Alikhan N.F."/>
            <person name="Baker D."/>
            <person name="Gharbi K."/>
            <person name="Hall N."/>
            <person name="Watson M."/>
            <person name="Adriaenssens E.M."/>
            <person name="Foster-Nyarko E."/>
            <person name="Jarju S."/>
            <person name="Secka A."/>
            <person name="Antonio M."/>
            <person name="Oren A."/>
            <person name="Chaudhuri R.R."/>
            <person name="La Ragione R."/>
            <person name="Hildebrand F."/>
            <person name="Pallen M.J."/>
        </authorList>
    </citation>
    <scope>NUCLEOTIDE SEQUENCE</scope>
    <source>
        <strain evidence="5">CHK197-8231</strain>
    </source>
</reference>
<reference evidence="5" key="1">
    <citation type="submission" date="2020-10" db="EMBL/GenBank/DDBJ databases">
        <authorList>
            <person name="Gilroy R."/>
        </authorList>
    </citation>
    <scope>NUCLEOTIDE SEQUENCE</scope>
    <source>
        <strain evidence="5">CHK197-8231</strain>
    </source>
</reference>
<feature type="transmembrane region" description="Helical" evidence="1">
    <location>
        <begin position="448"/>
        <end position="467"/>
    </location>
</feature>
<keyword evidence="1" id="KW-0812">Transmembrane</keyword>
<keyword evidence="2" id="KW-0732">Signal</keyword>
<dbReference type="InterPro" id="IPR048389">
    <property type="entry name" value="YciQ-like_C"/>
</dbReference>